<keyword evidence="2" id="KW-1185">Reference proteome</keyword>
<accession>A0A5J5F796</accession>
<comment type="caution">
    <text evidence="1">The sequence shown here is derived from an EMBL/GenBank/DDBJ whole genome shotgun (WGS) entry which is preliminary data.</text>
</comment>
<dbReference type="InParanoid" id="A0A5J5F796"/>
<reference evidence="1 2" key="1">
    <citation type="submission" date="2019-09" db="EMBL/GenBank/DDBJ databases">
        <title>Draft genome of the ectomycorrhizal ascomycete Sphaerosporella brunnea.</title>
        <authorList>
            <consortium name="DOE Joint Genome Institute"/>
            <person name="Benucci G.M."/>
            <person name="Marozzi G."/>
            <person name="Antonielli L."/>
            <person name="Sanchez S."/>
            <person name="Marco P."/>
            <person name="Wang X."/>
            <person name="Falini L.B."/>
            <person name="Barry K."/>
            <person name="Haridas S."/>
            <person name="Lipzen A."/>
            <person name="Labutti K."/>
            <person name="Grigoriev I.V."/>
            <person name="Murat C."/>
            <person name="Martin F."/>
            <person name="Albertini E."/>
            <person name="Donnini D."/>
            <person name="Bonito G."/>
        </authorList>
    </citation>
    <scope>NUCLEOTIDE SEQUENCE [LARGE SCALE GENOMIC DNA]</scope>
    <source>
        <strain evidence="1 2">Sb_GMNB300</strain>
    </source>
</reference>
<evidence type="ECO:0000313" key="2">
    <source>
        <dbReference type="Proteomes" id="UP000326924"/>
    </source>
</evidence>
<dbReference type="EMBL" id="VXIS01000022">
    <property type="protein sequence ID" value="KAA8912571.1"/>
    <property type="molecule type" value="Genomic_DNA"/>
</dbReference>
<evidence type="ECO:0000313" key="1">
    <source>
        <dbReference type="EMBL" id="KAA8912571.1"/>
    </source>
</evidence>
<protein>
    <submittedName>
        <fullName evidence="1">Uncharacterized protein</fullName>
    </submittedName>
</protein>
<organism evidence="1 2">
    <name type="scientific">Sphaerosporella brunnea</name>
    <dbReference type="NCBI Taxonomy" id="1250544"/>
    <lineage>
        <taxon>Eukaryota</taxon>
        <taxon>Fungi</taxon>
        <taxon>Dikarya</taxon>
        <taxon>Ascomycota</taxon>
        <taxon>Pezizomycotina</taxon>
        <taxon>Pezizomycetes</taxon>
        <taxon>Pezizales</taxon>
        <taxon>Pyronemataceae</taxon>
        <taxon>Sphaerosporella</taxon>
    </lineage>
</organism>
<name>A0A5J5F796_9PEZI</name>
<dbReference type="AlphaFoldDB" id="A0A5J5F796"/>
<gene>
    <name evidence="1" type="ORF">FN846DRAFT_280210</name>
</gene>
<proteinExistence type="predicted"/>
<sequence length="155" mass="16422">MLRHAVLGVGAIQSRMWLPSLSAAGDDAFTAPVFGVRDGRGTHRSNDCSGEEAAAAAECVTVATTPLTISLRKPVNLCHRRCAATTGARHVGVPAVNVPGFRPSRSHEMKRVSAAVGRARWSSGASAAHSQDSLSMSDAERWHAFELLCNLFVSL</sequence>
<dbReference type="Proteomes" id="UP000326924">
    <property type="component" value="Unassembled WGS sequence"/>
</dbReference>